<keyword evidence="1" id="KW-0805">Transcription regulation</keyword>
<keyword evidence="3" id="KW-0804">Transcription</keyword>
<dbReference type="GO" id="GO:0003677">
    <property type="term" value="F:DNA binding"/>
    <property type="evidence" value="ECO:0007669"/>
    <property type="project" value="UniProtKB-KW"/>
</dbReference>
<evidence type="ECO:0000313" key="6">
    <source>
        <dbReference type="Proteomes" id="UP001205063"/>
    </source>
</evidence>
<accession>A0AAW5KHT8</accession>
<feature type="domain" description="HTH hxlR-type" evidence="4">
    <location>
        <begin position="14"/>
        <end position="113"/>
    </location>
</feature>
<dbReference type="InterPro" id="IPR036388">
    <property type="entry name" value="WH-like_DNA-bd_sf"/>
</dbReference>
<dbReference type="InterPro" id="IPR011991">
    <property type="entry name" value="ArsR-like_HTH"/>
</dbReference>
<protein>
    <submittedName>
        <fullName evidence="5">Helix-turn-helix transcriptional regulator</fullName>
    </submittedName>
</protein>
<dbReference type="EMBL" id="JANGAB010000007">
    <property type="protein sequence ID" value="MCQ4950274.1"/>
    <property type="molecule type" value="Genomic_DNA"/>
</dbReference>
<evidence type="ECO:0000259" key="4">
    <source>
        <dbReference type="PROSITE" id="PS51118"/>
    </source>
</evidence>
<dbReference type="Proteomes" id="UP001205063">
    <property type="component" value="Unassembled WGS sequence"/>
</dbReference>
<dbReference type="PANTHER" id="PTHR33204">
    <property type="entry name" value="TRANSCRIPTIONAL REGULATOR, MARR FAMILY"/>
    <property type="match status" value="1"/>
</dbReference>
<evidence type="ECO:0000256" key="3">
    <source>
        <dbReference type="ARBA" id="ARBA00023163"/>
    </source>
</evidence>
<reference evidence="5" key="1">
    <citation type="submission" date="2022-06" db="EMBL/GenBank/DDBJ databases">
        <title>Isolation of gut microbiota from human fecal samples.</title>
        <authorList>
            <person name="Pamer E.G."/>
            <person name="Barat B."/>
            <person name="Waligurski E."/>
            <person name="Medina S."/>
            <person name="Paddock L."/>
            <person name="Mostad J."/>
        </authorList>
    </citation>
    <scope>NUCLEOTIDE SEQUENCE</scope>
    <source>
        <strain evidence="5">DFI.7.96</strain>
    </source>
</reference>
<dbReference type="RefSeq" id="WP_256136567.1">
    <property type="nucleotide sequence ID" value="NZ_JANGAB010000007.1"/>
</dbReference>
<evidence type="ECO:0000313" key="5">
    <source>
        <dbReference type="EMBL" id="MCQ4950274.1"/>
    </source>
</evidence>
<dbReference type="CDD" id="cd00090">
    <property type="entry name" value="HTH_ARSR"/>
    <property type="match status" value="1"/>
</dbReference>
<proteinExistence type="predicted"/>
<evidence type="ECO:0000256" key="2">
    <source>
        <dbReference type="ARBA" id="ARBA00023125"/>
    </source>
</evidence>
<comment type="caution">
    <text evidence="5">The sequence shown here is derived from an EMBL/GenBank/DDBJ whole genome shotgun (WGS) entry which is preliminary data.</text>
</comment>
<organism evidence="5 6">
    <name type="scientific">Bittarella massiliensis</name>
    <name type="common">ex Durand et al. 2017</name>
    <dbReference type="NCBI Taxonomy" id="1720313"/>
    <lineage>
        <taxon>Bacteria</taxon>
        <taxon>Bacillati</taxon>
        <taxon>Bacillota</taxon>
        <taxon>Clostridia</taxon>
        <taxon>Eubacteriales</taxon>
        <taxon>Oscillospiraceae</taxon>
        <taxon>Bittarella (ex Durand et al. 2017)</taxon>
    </lineage>
</organism>
<sequence>MSDRLPKIADSKDTSFGYTLSLLNGRWKLLILYNLGKGEVIRFNELQRLLGRITYKTLSNSLKEMEADGLVFRRAYPQIPPKVEYGLTERGRSLLPLLREMCRWGETHRPAAPGQ</sequence>
<dbReference type="SUPFAM" id="SSF46785">
    <property type="entry name" value="Winged helix' DNA-binding domain"/>
    <property type="match status" value="1"/>
</dbReference>
<gene>
    <name evidence="5" type="ORF">NE646_11430</name>
</gene>
<name>A0AAW5KHT8_9FIRM</name>
<dbReference type="Pfam" id="PF01638">
    <property type="entry name" value="HxlR"/>
    <property type="match status" value="1"/>
</dbReference>
<keyword evidence="2" id="KW-0238">DNA-binding</keyword>
<dbReference type="InterPro" id="IPR036390">
    <property type="entry name" value="WH_DNA-bd_sf"/>
</dbReference>
<dbReference type="AlphaFoldDB" id="A0AAW5KHT8"/>
<evidence type="ECO:0000256" key="1">
    <source>
        <dbReference type="ARBA" id="ARBA00023015"/>
    </source>
</evidence>
<dbReference type="PROSITE" id="PS51118">
    <property type="entry name" value="HTH_HXLR"/>
    <property type="match status" value="1"/>
</dbReference>
<dbReference type="Gene3D" id="1.10.10.10">
    <property type="entry name" value="Winged helix-like DNA-binding domain superfamily/Winged helix DNA-binding domain"/>
    <property type="match status" value="1"/>
</dbReference>
<dbReference type="InterPro" id="IPR002577">
    <property type="entry name" value="HTH_HxlR"/>
</dbReference>
<dbReference type="PANTHER" id="PTHR33204:SF29">
    <property type="entry name" value="TRANSCRIPTIONAL REGULATOR"/>
    <property type="match status" value="1"/>
</dbReference>